<dbReference type="AlphaFoldDB" id="A0A9D4G5P3"/>
<keyword evidence="2" id="KW-1185">Reference proteome</keyword>
<dbReference type="EMBL" id="JAIWYP010000006">
    <property type="protein sequence ID" value="KAH3809040.1"/>
    <property type="molecule type" value="Genomic_DNA"/>
</dbReference>
<dbReference type="Proteomes" id="UP000828390">
    <property type="component" value="Unassembled WGS sequence"/>
</dbReference>
<sequence length="232" mass="26907">MKLQPEQNRTNGLKHARALYHGESYMELPECRTETGEHCFMYRIPQEYSSTDVVLLFFFTGKLVIQEAFDEDTSDFPNGRHENESVFYEGRGAEMSITKANAFSPAALETDDYVQRRLSELAVCANFAYVAKEDAKVSACVERKPKRDRRKRSLLSRTRRSGHVEHTMVKDLLEKLGKTVLRKKKCKKGPSSKFNPLGYCIFHFRNVQEKSIVRKIVFCTPYRIIVYSHLHI</sequence>
<comment type="caution">
    <text evidence="1">The sequence shown here is derived from an EMBL/GenBank/DDBJ whole genome shotgun (WGS) entry which is preliminary data.</text>
</comment>
<dbReference type="Gene3D" id="3.30.1380.10">
    <property type="match status" value="1"/>
</dbReference>
<reference evidence="1" key="1">
    <citation type="journal article" date="2019" name="bioRxiv">
        <title>The Genome of the Zebra Mussel, Dreissena polymorpha: A Resource for Invasive Species Research.</title>
        <authorList>
            <person name="McCartney M.A."/>
            <person name="Auch B."/>
            <person name="Kono T."/>
            <person name="Mallez S."/>
            <person name="Zhang Y."/>
            <person name="Obille A."/>
            <person name="Becker A."/>
            <person name="Abrahante J.E."/>
            <person name="Garbe J."/>
            <person name="Badalamenti J.P."/>
            <person name="Herman A."/>
            <person name="Mangelson H."/>
            <person name="Liachko I."/>
            <person name="Sullivan S."/>
            <person name="Sone E.D."/>
            <person name="Koren S."/>
            <person name="Silverstein K.A.T."/>
            <person name="Beckman K.B."/>
            <person name="Gohl D.M."/>
        </authorList>
    </citation>
    <scope>NUCLEOTIDE SEQUENCE</scope>
    <source>
        <strain evidence="1">Duluth1</strain>
        <tissue evidence="1">Whole animal</tissue>
    </source>
</reference>
<protein>
    <submittedName>
        <fullName evidence="1">Uncharacterized protein</fullName>
    </submittedName>
</protein>
<proteinExistence type="predicted"/>
<evidence type="ECO:0000313" key="1">
    <source>
        <dbReference type="EMBL" id="KAH3809040.1"/>
    </source>
</evidence>
<gene>
    <name evidence="1" type="ORF">DPMN_137403</name>
</gene>
<name>A0A9D4G5P3_DREPO</name>
<evidence type="ECO:0000313" key="2">
    <source>
        <dbReference type="Proteomes" id="UP000828390"/>
    </source>
</evidence>
<reference evidence="1" key="2">
    <citation type="submission" date="2020-11" db="EMBL/GenBank/DDBJ databases">
        <authorList>
            <person name="McCartney M.A."/>
            <person name="Auch B."/>
            <person name="Kono T."/>
            <person name="Mallez S."/>
            <person name="Becker A."/>
            <person name="Gohl D.M."/>
            <person name="Silverstein K.A.T."/>
            <person name="Koren S."/>
            <person name="Bechman K.B."/>
            <person name="Herman A."/>
            <person name="Abrahante J.E."/>
            <person name="Garbe J."/>
        </authorList>
    </citation>
    <scope>NUCLEOTIDE SEQUENCE</scope>
    <source>
        <strain evidence="1">Duluth1</strain>
        <tissue evidence="1">Whole animal</tissue>
    </source>
</reference>
<accession>A0A9D4G5P3</accession>
<dbReference type="InterPro" id="IPR009045">
    <property type="entry name" value="Zn_M74/Hedgehog-like"/>
</dbReference>
<organism evidence="1 2">
    <name type="scientific">Dreissena polymorpha</name>
    <name type="common">Zebra mussel</name>
    <name type="synonym">Mytilus polymorpha</name>
    <dbReference type="NCBI Taxonomy" id="45954"/>
    <lineage>
        <taxon>Eukaryota</taxon>
        <taxon>Metazoa</taxon>
        <taxon>Spiralia</taxon>
        <taxon>Lophotrochozoa</taxon>
        <taxon>Mollusca</taxon>
        <taxon>Bivalvia</taxon>
        <taxon>Autobranchia</taxon>
        <taxon>Heteroconchia</taxon>
        <taxon>Euheterodonta</taxon>
        <taxon>Imparidentia</taxon>
        <taxon>Neoheterodontei</taxon>
        <taxon>Myida</taxon>
        <taxon>Dreissenoidea</taxon>
        <taxon>Dreissenidae</taxon>
        <taxon>Dreissena</taxon>
    </lineage>
</organism>